<evidence type="ECO:0000256" key="5">
    <source>
        <dbReference type="ARBA" id="ARBA00023284"/>
    </source>
</evidence>
<dbReference type="PROSITE" id="PS00194">
    <property type="entry name" value="THIOREDOXIN_1"/>
    <property type="match status" value="1"/>
</dbReference>
<keyword evidence="4" id="KW-1015">Disulfide bond</keyword>
<evidence type="ECO:0000259" key="6">
    <source>
        <dbReference type="PROSITE" id="PS51352"/>
    </source>
</evidence>
<dbReference type="NCBIfam" id="TIGR00385">
    <property type="entry name" value="dsbE"/>
    <property type="match status" value="1"/>
</dbReference>
<dbReference type="InterPro" id="IPR013740">
    <property type="entry name" value="Redoxin"/>
</dbReference>
<feature type="domain" description="Thioredoxin" evidence="6">
    <location>
        <begin position="33"/>
        <end position="174"/>
    </location>
</feature>
<dbReference type="EMBL" id="JBHTCC010000002">
    <property type="protein sequence ID" value="MFC7298682.1"/>
    <property type="molecule type" value="Genomic_DNA"/>
</dbReference>
<reference evidence="8" key="1">
    <citation type="journal article" date="2019" name="Int. J. Syst. Evol. Microbiol.">
        <title>The Global Catalogue of Microorganisms (GCM) 10K type strain sequencing project: providing services to taxonomists for standard genome sequencing and annotation.</title>
        <authorList>
            <consortium name="The Broad Institute Genomics Platform"/>
            <consortium name="The Broad Institute Genome Sequencing Center for Infectious Disease"/>
            <person name="Wu L."/>
            <person name="Ma J."/>
        </authorList>
    </citation>
    <scope>NUCLEOTIDE SEQUENCE [LARGE SCALE GENOMIC DNA]</scope>
    <source>
        <strain evidence="8">CCUG 36956</strain>
    </source>
</reference>
<comment type="subcellular location">
    <subcellularLocation>
        <location evidence="1">Cell envelope</location>
    </subcellularLocation>
</comment>
<keyword evidence="8" id="KW-1185">Reference proteome</keyword>
<dbReference type="InterPro" id="IPR013766">
    <property type="entry name" value="Thioredoxin_domain"/>
</dbReference>
<comment type="similarity">
    <text evidence="2">Belongs to the thioredoxin family. DsbE subfamily.</text>
</comment>
<dbReference type="PANTHER" id="PTHR42852">
    <property type="entry name" value="THIOL:DISULFIDE INTERCHANGE PROTEIN DSBE"/>
    <property type="match status" value="1"/>
</dbReference>
<dbReference type="InterPro" id="IPR036249">
    <property type="entry name" value="Thioredoxin-like_sf"/>
</dbReference>
<gene>
    <name evidence="7" type="ORF">ACFQO0_09565</name>
</gene>
<dbReference type="PROSITE" id="PS51352">
    <property type="entry name" value="THIOREDOXIN_2"/>
    <property type="match status" value="1"/>
</dbReference>
<dbReference type="PANTHER" id="PTHR42852:SF6">
    <property type="entry name" value="THIOL:DISULFIDE INTERCHANGE PROTEIN DSBE"/>
    <property type="match status" value="1"/>
</dbReference>
<dbReference type="CDD" id="cd03010">
    <property type="entry name" value="TlpA_like_DsbE"/>
    <property type="match status" value="1"/>
</dbReference>
<comment type="caution">
    <text evidence="7">The sequence shown here is derived from an EMBL/GenBank/DDBJ whole genome shotgun (WGS) entry which is preliminary data.</text>
</comment>
<dbReference type="InterPro" id="IPR017937">
    <property type="entry name" value="Thioredoxin_CS"/>
</dbReference>
<dbReference type="InterPro" id="IPR050553">
    <property type="entry name" value="Thioredoxin_ResA/DsbE_sf"/>
</dbReference>
<accession>A0ABW2J6H8</accession>
<evidence type="ECO:0000256" key="1">
    <source>
        <dbReference type="ARBA" id="ARBA00004196"/>
    </source>
</evidence>
<dbReference type="RefSeq" id="WP_012078804.1">
    <property type="nucleotide sequence ID" value="NZ_JBHTCC010000002.1"/>
</dbReference>
<dbReference type="Gene3D" id="3.40.30.10">
    <property type="entry name" value="Glutaredoxin"/>
    <property type="match status" value="1"/>
</dbReference>
<name>A0ABW2J6H8_9BURK</name>
<evidence type="ECO:0000256" key="4">
    <source>
        <dbReference type="ARBA" id="ARBA00023157"/>
    </source>
</evidence>
<dbReference type="Proteomes" id="UP001596379">
    <property type="component" value="Unassembled WGS sequence"/>
</dbReference>
<dbReference type="Pfam" id="PF08534">
    <property type="entry name" value="Redoxin"/>
    <property type="match status" value="1"/>
</dbReference>
<dbReference type="SUPFAM" id="SSF52833">
    <property type="entry name" value="Thioredoxin-like"/>
    <property type="match status" value="1"/>
</dbReference>
<evidence type="ECO:0000313" key="7">
    <source>
        <dbReference type="EMBL" id="MFC7298682.1"/>
    </source>
</evidence>
<protein>
    <submittedName>
        <fullName evidence="7">DsbE family thiol:disulfide interchange protein</fullName>
    </submittedName>
</protein>
<proteinExistence type="inferred from homology"/>
<dbReference type="InterPro" id="IPR004799">
    <property type="entry name" value="Periplasmic_diS_OxRdtase_DsbE"/>
</dbReference>
<evidence type="ECO:0000256" key="2">
    <source>
        <dbReference type="ARBA" id="ARBA00007758"/>
    </source>
</evidence>
<evidence type="ECO:0000313" key="8">
    <source>
        <dbReference type="Proteomes" id="UP001596379"/>
    </source>
</evidence>
<keyword evidence="3" id="KW-0201">Cytochrome c-type biogenesis</keyword>
<organism evidence="7 8">
    <name type="scientific">Herminiimonas aquatilis</name>
    <dbReference type="NCBI Taxonomy" id="345342"/>
    <lineage>
        <taxon>Bacteria</taxon>
        <taxon>Pseudomonadati</taxon>
        <taxon>Pseudomonadota</taxon>
        <taxon>Betaproteobacteria</taxon>
        <taxon>Burkholderiales</taxon>
        <taxon>Oxalobacteraceae</taxon>
        <taxon>Herminiimonas</taxon>
    </lineage>
</organism>
<sequence length="178" mass="20202">MKRLLLLPLALFLFLAIMLYRGLFLNPTQLPSALIGKPFPVFTLPSLDDPSRLLTREDVKGRPALVNVWATWCPSCRQEHPVLTKLANQGVIIYGVNYKDDRDAAQRWLRTLHNPYQRNIEDAAGTLGLDLGVYGAPETFFIDAQGIVRDKYVGIIDQRVWQEELAPIYEKLLREGAP</sequence>
<evidence type="ECO:0000256" key="3">
    <source>
        <dbReference type="ARBA" id="ARBA00022748"/>
    </source>
</evidence>
<keyword evidence="5" id="KW-0676">Redox-active center</keyword>